<dbReference type="EMBL" id="FZOR01000015">
    <property type="protein sequence ID" value="SNT05655.1"/>
    <property type="molecule type" value="Genomic_DNA"/>
</dbReference>
<reference evidence="2 3" key="1">
    <citation type="submission" date="2017-06" db="EMBL/GenBank/DDBJ databases">
        <authorList>
            <person name="Kim H.J."/>
            <person name="Triplett B.A."/>
        </authorList>
    </citation>
    <scope>NUCLEOTIDE SEQUENCE [LARGE SCALE GENOMIC DNA]</scope>
    <source>
        <strain evidence="2 3">DSM 44715</strain>
    </source>
</reference>
<organism evidence="2 3">
    <name type="scientific">Actinomadura meyerae</name>
    <dbReference type="NCBI Taxonomy" id="240840"/>
    <lineage>
        <taxon>Bacteria</taxon>
        <taxon>Bacillati</taxon>
        <taxon>Actinomycetota</taxon>
        <taxon>Actinomycetes</taxon>
        <taxon>Streptosporangiales</taxon>
        <taxon>Thermomonosporaceae</taxon>
        <taxon>Actinomadura</taxon>
    </lineage>
</organism>
<dbReference type="Pfam" id="PF13443">
    <property type="entry name" value="HTH_26"/>
    <property type="match status" value="1"/>
</dbReference>
<dbReference type="InterPro" id="IPR001387">
    <property type="entry name" value="Cro/C1-type_HTH"/>
</dbReference>
<feature type="domain" description="HTH cro/C1-type" evidence="1">
    <location>
        <begin position="10"/>
        <end position="73"/>
    </location>
</feature>
<dbReference type="Proteomes" id="UP000198318">
    <property type="component" value="Unassembled WGS sequence"/>
</dbReference>
<dbReference type="GO" id="GO:0003677">
    <property type="term" value="F:DNA binding"/>
    <property type="evidence" value="ECO:0007669"/>
    <property type="project" value="UniProtKB-KW"/>
</dbReference>
<keyword evidence="2" id="KW-0238">DNA-binding</keyword>
<dbReference type="OrthoDB" id="3626437at2"/>
<protein>
    <submittedName>
        <fullName evidence="2">DNA-binding transcriptional regulator, XRE family</fullName>
    </submittedName>
</protein>
<evidence type="ECO:0000313" key="3">
    <source>
        <dbReference type="Proteomes" id="UP000198318"/>
    </source>
</evidence>
<evidence type="ECO:0000313" key="2">
    <source>
        <dbReference type="EMBL" id="SNT05655.1"/>
    </source>
</evidence>
<keyword evidence="3" id="KW-1185">Reference proteome</keyword>
<accession>A0A239JII8</accession>
<evidence type="ECO:0000259" key="1">
    <source>
        <dbReference type="Pfam" id="PF13443"/>
    </source>
</evidence>
<gene>
    <name evidence="2" type="ORF">SAMN05443665_101526</name>
</gene>
<sequence>MADLDYGWSLREVMAERGMFSTTELRPLLATRGVELSASQVYRLVVDKPERLNLRTLMALLDILDCTMDDLIKPLSTRASHGSSE</sequence>
<dbReference type="AlphaFoldDB" id="A0A239JII8"/>
<proteinExistence type="predicted"/>
<name>A0A239JII8_9ACTN</name>
<dbReference type="RefSeq" id="WP_089327051.1">
    <property type="nucleotide sequence ID" value="NZ_FZOR01000015.1"/>
</dbReference>